<evidence type="ECO:0000313" key="2">
    <source>
        <dbReference type="Proteomes" id="UP000005239"/>
    </source>
</evidence>
<dbReference type="EnsemblMetazoa" id="PPA43934.1">
    <property type="protein sequence ID" value="PPA43934.1"/>
    <property type="gene ID" value="WBGene00282303"/>
</dbReference>
<accession>A0A8R1V4B0</accession>
<accession>A0A2A6B7T3</accession>
<name>A0A2A6B7T3_PRIPA</name>
<sequence length="83" mass="9549">MIIIQNRQIGTITVEMRGGLIPPPIRGEASSGLFIPLMNQNEKRKNFLVEEEETLIPIVEDDDEFQRMMDDDLDYRANTQPSN</sequence>
<reference evidence="2" key="1">
    <citation type="journal article" date="2008" name="Nat. Genet.">
        <title>The Pristionchus pacificus genome provides a unique perspective on nematode lifestyle and parasitism.</title>
        <authorList>
            <person name="Dieterich C."/>
            <person name="Clifton S.W."/>
            <person name="Schuster L.N."/>
            <person name="Chinwalla A."/>
            <person name="Delehaunty K."/>
            <person name="Dinkelacker I."/>
            <person name="Fulton L."/>
            <person name="Fulton R."/>
            <person name="Godfrey J."/>
            <person name="Minx P."/>
            <person name="Mitreva M."/>
            <person name="Roeseler W."/>
            <person name="Tian H."/>
            <person name="Witte H."/>
            <person name="Yang S.P."/>
            <person name="Wilson R.K."/>
            <person name="Sommer R.J."/>
        </authorList>
    </citation>
    <scope>NUCLEOTIDE SEQUENCE [LARGE SCALE GENOMIC DNA]</scope>
    <source>
        <strain evidence="2">PS312</strain>
    </source>
</reference>
<keyword evidence="2" id="KW-1185">Reference proteome</keyword>
<reference evidence="1" key="2">
    <citation type="submission" date="2022-06" db="UniProtKB">
        <authorList>
            <consortium name="EnsemblMetazoa"/>
        </authorList>
    </citation>
    <scope>IDENTIFICATION</scope>
    <source>
        <strain evidence="1">PS312</strain>
    </source>
</reference>
<evidence type="ECO:0000313" key="1">
    <source>
        <dbReference type="EnsemblMetazoa" id="PPA43934.1"/>
    </source>
</evidence>
<protein>
    <submittedName>
        <fullName evidence="1">Uncharacterized protein</fullName>
    </submittedName>
</protein>
<dbReference type="AlphaFoldDB" id="A0A2A6B7T3"/>
<dbReference type="Proteomes" id="UP000005239">
    <property type="component" value="Unassembled WGS sequence"/>
</dbReference>
<organism evidence="1 2">
    <name type="scientific">Pristionchus pacificus</name>
    <name type="common">Parasitic nematode worm</name>
    <dbReference type="NCBI Taxonomy" id="54126"/>
    <lineage>
        <taxon>Eukaryota</taxon>
        <taxon>Metazoa</taxon>
        <taxon>Ecdysozoa</taxon>
        <taxon>Nematoda</taxon>
        <taxon>Chromadorea</taxon>
        <taxon>Rhabditida</taxon>
        <taxon>Rhabditina</taxon>
        <taxon>Diplogasteromorpha</taxon>
        <taxon>Diplogasteroidea</taxon>
        <taxon>Neodiplogasteridae</taxon>
        <taxon>Pristionchus</taxon>
    </lineage>
</organism>
<proteinExistence type="predicted"/>
<gene>
    <name evidence="1" type="primary">WBGene00282303</name>
</gene>